<organism evidence="2 3">
    <name type="scientific">Rhizoctonia solani</name>
    <dbReference type="NCBI Taxonomy" id="456999"/>
    <lineage>
        <taxon>Eukaryota</taxon>
        <taxon>Fungi</taxon>
        <taxon>Dikarya</taxon>
        <taxon>Basidiomycota</taxon>
        <taxon>Agaricomycotina</taxon>
        <taxon>Agaricomycetes</taxon>
        <taxon>Cantharellales</taxon>
        <taxon>Ceratobasidiaceae</taxon>
        <taxon>Rhizoctonia</taxon>
    </lineage>
</organism>
<gene>
    <name evidence="2" type="ORF">RDB_LOCUS55934</name>
</gene>
<accession>A0A8H2WUK4</accession>
<evidence type="ECO:0000313" key="2">
    <source>
        <dbReference type="EMBL" id="CAE6401625.1"/>
    </source>
</evidence>
<evidence type="ECO:0000256" key="1">
    <source>
        <dbReference type="SAM" id="MobiDB-lite"/>
    </source>
</evidence>
<dbReference type="AlphaFoldDB" id="A0A8H2WUK4"/>
<dbReference type="SUPFAM" id="SSF52047">
    <property type="entry name" value="RNI-like"/>
    <property type="match status" value="1"/>
</dbReference>
<evidence type="ECO:0008006" key="4">
    <source>
        <dbReference type="Google" id="ProtNLM"/>
    </source>
</evidence>
<dbReference type="EMBL" id="CAJMWS010000303">
    <property type="protein sequence ID" value="CAE6401625.1"/>
    <property type="molecule type" value="Genomic_DNA"/>
</dbReference>
<proteinExistence type="predicted"/>
<protein>
    <recommendedName>
        <fullName evidence="4">F-box domain-containing protein</fullName>
    </recommendedName>
</protein>
<reference evidence="2" key="1">
    <citation type="submission" date="2021-01" db="EMBL/GenBank/DDBJ databases">
        <authorList>
            <person name="Kaushik A."/>
        </authorList>
    </citation>
    <scope>NUCLEOTIDE SEQUENCE</scope>
    <source>
        <strain evidence="2">AG1-1C</strain>
    </source>
</reference>
<comment type="caution">
    <text evidence="2">The sequence shown here is derived from an EMBL/GenBank/DDBJ whole genome shotgun (WGS) entry which is preliminary data.</text>
</comment>
<dbReference type="Proteomes" id="UP000663846">
    <property type="component" value="Unassembled WGS sequence"/>
</dbReference>
<evidence type="ECO:0000313" key="3">
    <source>
        <dbReference type="Proteomes" id="UP000663846"/>
    </source>
</evidence>
<feature type="region of interest" description="Disordered" evidence="1">
    <location>
        <begin position="377"/>
        <end position="424"/>
    </location>
</feature>
<sequence length="424" mass="47731">MRKRFWRVVGIEARDWETQLEKVPYLLKFLISRGATIDRWKSLTVCAKQPEVLYAIIGFVNARPAYALRFVSCRWKVRGYNSDLEELRSLEYPHLLSESYSFSSPTTPKLRCVEFEAVPWGYVFNRPSPIFTGLTSLTLTSSYAYCSPGNLHKLLMSNPELEYLSLEISKRAAHEFENEIGLPELATFNVCLSHLRSLSFITGSFTAWALRMIKIVEAPVLKTLVISGRFKSLHGSMRLVNHFMKGIPGTPGDETTSGNSSIRRKLAYPLLDELDISKLSMTPSRALTEILLSLPTITKLKIDGNHRIGQLGKTPYVLPNLTHIYCFRVSYQQLGNMLRRRASAGFPVKVVYLDQTGFQGVIGLHLPENVKYIWHNCNPENESDQDESEPDSGEDGGRDEDILAGLGDDESAMEEESSASGYSS</sequence>
<dbReference type="Gene3D" id="3.80.10.10">
    <property type="entry name" value="Ribonuclease Inhibitor"/>
    <property type="match status" value="1"/>
</dbReference>
<dbReference type="InterPro" id="IPR032675">
    <property type="entry name" value="LRR_dom_sf"/>
</dbReference>
<feature type="compositionally biased region" description="Acidic residues" evidence="1">
    <location>
        <begin position="381"/>
        <end position="394"/>
    </location>
</feature>
<feature type="compositionally biased region" description="Acidic residues" evidence="1">
    <location>
        <begin position="407"/>
        <end position="417"/>
    </location>
</feature>
<name>A0A8H2WUK4_9AGAM</name>